<evidence type="ECO:0000256" key="7">
    <source>
        <dbReference type="ARBA" id="ARBA00022475"/>
    </source>
</evidence>
<dbReference type="AlphaFoldDB" id="A0A136Q4E4"/>
<evidence type="ECO:0000313" key="15">
    <source>
        <dbReference type="Proteomes" id="UP000070366"/>
    </source>
</evidence>
<dbReference type="Proteomes" id="UP000070366">
    <property type="component" value="Unassembled WGS sequence"/>
</dbReference>
<feature type="transmembrane region" description="Helical" evidence="13">
    <location>
        <begin position="194"/>
        <end position="214"/>
    </location>
</feature>
<dbReference type="OrthoDB" id="9776324at2"/>
<keyword evidence="9 13" id="KW-1133">Transmembrane helix</keyword>
<comment type="function">
    <text evidence="1">Multidrug efflux pump.</text>
</comment>
<feature type="transmembrane region" description="Helical" evidence="13">
    <location>
        <begin position="167"/>
        <end position="188"/>
    </location>
</feature>
<proteinExistence type="inferred from homology"/>
<keyword evidence="11 13" id="KW-0472">Membrane</keyword>
<comment type="subcellular location">
    <subcellularLocation>
        <location evidence="2">Cell membrane</location>
        <topology evidence="2">Multi-pass membrane protein</topology>
    </subcellularLocation>
</comment>
<gene>
    <name evidence="14" type="ORF">HMPREF3293_01734</name>
</gene>
<dbReference type="PIRSF" id="PIRSF006603">
    <property type="entry name" value="DinF"/>
    <property type="match status" value="1"/>
</dbReference>
<dbReference type="EMBL" id="LSZW01000061">
    <property type="protein sequence ID" value="KXK65520.1"/>
    <property type="molecule type" value="Genomic_DNA"/>
</dbReference>
<dbReference type="InterPro" id="IPR050222">
    <property type="entry name" value="MATE_MdtK"/>
</dbReference>
<reference evidence="14 15" key="1">
    <citation type="submission" date="2016-02" db="EMBL/GenBank/DDBJ databases">
        <authorList>
            <person name="Wen L."/>
            <person name="He K."/>
            <person name="Yang H."/>
        </authorList>
    </citation>
    <scope>NUCLEOTIDE SEQUENCE [LARGE SCALE GENOMIC DNA]</scope>
    <source>
        <strain evidence="14 15">DSM 22607</strain>
    </source>
</reference>
<feature type="transmembrane region" description="Helical" evidence="13">
    <location>
        <begin position="59"/>
        <end position="78"/>
    </location>
</feature>
<evidence type="ECO:0000256" key="3">
    <source>
        <dbReference type="ARBA" id="ARBA00010199"/>
    </source>
</evidence>
<feature type="transmembrane region" description="Helical" evidence="13">
    <location>
        <begin position="136"/>
        <end position="160"/>
    </location>
</feature>
<evidence type="ECO:0000256" key="1">
    <source>
        <dbReference type="ARBA" id="ARBA00003408"/>
    </source>
</evidence>
<keyword evidence="10" id="KW-0406">Ion transport</keyword>
<comment type="caution">
    <text evidence="14">The sequence shown here is derived from an EMBL/GenBank/DDBJ whole genome shotgun (WGS) entry which is preliminary data.</text>
</comment>
<dbReference type="InterPro" id="IPR048279">
    <property type="entry name" value="MdtK-like"/>
</dbReference>
<keyword evidence="5" id="KW-0813">Transport</keyword>
<evidence type="ECO:0000256" key="9">
    <source>
        <dbReference type="ARBA" id="ARBA00022989"/>
    </source>
</evidence>
<organism evidence="14 15">
    <name type="scientific">Christensenella minuta</name>
    <dbReference type="NCBI Taxonomy" id="626937"/>
    <lineage>
        <taxon>Bacteria</taxon>
        <taxon>Bacillati</taxon>
        <taxon>Bacillota</taxon>
        <taxon>Clostridia</taxon>
        <taxon>Christensenellales</taxon>
        <taxon>Christensenellaceae</taxon>
        <taxon>Christensenella</taxon>
    </lineage>
</organism>
<keyword evidence="6" id="KW-0050">Antiport</keyword>
<dbReference type="InterPro" id="IPR002528">
    <property type="entry name" value="MATE_fam"/>
</dbReference>
<dbReference type="KEGG" id="cmiu:B1H56_11410"/>
<evidence type="ECO:0000256" key="4">
    <source>
        <dbReference type="ARBA" id="ARBA00020268"/>
    </source>
</evidence>
<dbReference type="NCBIfam" id="TIGR00797">
    <property type="entry name" value="matE"/>
    <property type="match status" value="1"/>
</dbReference>
<feature type="transmembrane region" description="Helical" evidence="13">
    <location>
        <begin position="12"/>
        <end position="33"/>
    </location>
</feature>
<feature type="transmembrane region" description="Helical" evidence="13">
    <location>
        <begin position="90"/>
        <end position="116"/>
    </location>
</feature>
<feature type="transmembrane region" description="Helical" evidence="13">
    <location>
        <begin position="250"/>
        <end position="276"/>
    </location>
</feature>
<evidence type="ECO:0000256" key="12">
    <source>
        <dbReference type="ARBA" id="ARBA00031636"/>
    </source>
</evidence>
<feature type="transmembrane region" description="Helical" evidence="13">
    <location>
        <begin position="282"/>
        <end position="303"/>
    </location>
</feature>
<dbReference type="CDD" id="cd13138">
    <property type="entry name" value="MATE_yoeA_like"/>
    <property type="match status" value="1"/>
</dbReference>
<dbReference type="PANTHER" id="PTHR43298:SF2">
    <property type="entry name" value="FMN_FAD EXPORTER YEEO-RELATED"/>
    <property type="match status" value="1"/>
</dbReference>
<dbReference type="PATRIC" id="fig|626937.4.peg.1713"/>
<dbReference type="Pfam" id="PF01554">
    <property type="entry name" value="MatE"/>
    <property type="match status" value="2"/>
</dbReference>
<dbReference type="GO" id="GO:0006811">
    <property type="term" value="P:monoatomic ion transport"/>
    <property type="evidence" value="ECO:0007669"/>
    <property type="project" value="UniProtKB-KW"/>
</dbReference>
<evidence type="ECO:0000256" key="11">
    <source>
        <dbReference type="ARBA" id="ARBA00023136"/>
    </source>
</evidence>
<name>A0A136Q4E4_9FIRM</name>
<evidence type="ECO:0000256" key="10">
    <source>
        <dbReference type="ARBA" id="ARBA00023065"/>
    </source>
</evidence>
<feature type="transmembrane region" description="Helical" evidence="13">
    <location>
        <begin position="315"/>
        <end position="345"/>
    </location>
</feature>
<comment type="similarity">
    <text evidence="3">Belongs to the multi antimicrobial extrusion (MATE) (TC 2.A.66.1) family.</text>
</comment>
<evidence type="ECO:0000256" key="5">
    <source>
        <dbReference type="ARBA" id="ARBA00022448"/>
    </source>
</evidence>
<feature type="transmembrane region" description="Helical" evidence="13">
    <location>
        <begin position="357"/>
        <end position="378"/>
    </location>
</feature>
<evidence type="ECO:0000256" key="2">
    <source>
        <dbReference type="ARBA" id="ARBA00004651"/>
    </source>
</evidence>
<dbReference type="STRING" id="626937.HMPREF3293_01734"/>
<sequence length="457" mass="47761">MPETRNFTQGKIFSPLIRFALPVLLALFLQAMYGAVDLLVVGQFGTAAGVSAVSTGSQIMQTLTIVIVGLSMGITILVGQRIGEKRFRDAGRAIGSGIALFAAIAAGLTVVMILAADSLAVLMRAPSEAAQGTVSYVQICSAGSIFIVAFNVIGSIFRGIGDSKMPLITVAIACVVNIGGDLLLVGALRMDVTGAAIATVAAQAVSVLLSLLIIRKRALPFSFSKKDIRFDRRLIGKIVKLGSPIALQDLLVSISFLVILAIVNALGLTASAGIGVAEKLCAFIMLVPSAYMQSMSAFVAQNIGANEPGRARKALLYGILSSLAAGVLIAYVSFFHGSALAAVFARDAAVISAAADYLRAYAIDCLLTSFLFCFMGYFNGCGKTFFVMVQGIASAFAVRIPISYFVSRIPGVSLFMIGLATPASSVVQIILCAGYFFWLAKRAGRPGPSVQRGAVPK</sequence>
<dbReference type="PANTHER" id="PTHR43298">
    <property type="entry name" value="MULTIDRUG RESISTANCE PROTEIN NORM-RELATED"/>
    <property type="match status" value="1"/>
</dbReference>
<evidence type="ECO:0000256" key="6">
    <source>
        <dbReference type="ARBA" id="ARBA00022449"/>
    </source>
</evidence>
<evidence type="ECO:0000256" key="8">
    <source>
        <dbReference type="ARBA" id="ARBA00022692"/>
    </source>
</evidence>
<dbReference type="GO" id="GO:0015297">
    <property type="term" value="F:antiporter activity"/>
    <property type="evidence" value="ECO:0007669"/>
    <property type="project" value="UniProtKB-KW"/>
</dbReference>
<feature type="transmembrane region" description="Helical" evidence="13">
    <location>
        <begin position="385"/>
        <end position="406"/>
    </location>
</feature>
<evidence type="ECO:0000256" key="13">
    <source>
        <dbReference type="SAM" id="Phobius"/>
    </source>
</evidence>
<dbReference type="RefSeq" id="WP_066519903.1">
    <property type="nucleotide sequence ID" value="NZ_CABMOF010000002.1"/>
</dbReference>
<keyword evidence="7" id="KW-1003">Cell membrane</keyword>
<accession>A0A136Q4E4</accession>
<keyword evidence="8 13" id="KW-0812">Transmembrane</keyword>
<keyword evidence="15" id="KW-1185">Reference proteome</keyword>
<feature type="transmembrane region" description="Helical" evidence="13">
    <location>
        <begin position="412"/>
        <end position="438"/>
    </location>
</feature>
<dbReference type="GO" id="GO:0042910">
    <property type="term" value="F:xenobiotic transmembrane transporter activity"/>
    <property type="evidence" value="ECO:0007669"/>
    <property type="project" value="InterPro"/>
</dbReference>
<evidence type="ECO:0000313" key="14">
    <source>
        <dbReference type="EMBL" id="KXK65520.1"/>
    </source>
</evidence>
<protein>
    <recommendedName>
        <fullName evidence="4">Probable multidrug resistance protein NorM</fullName>
    </recommendedName>
    <alternativeName>
        <fullName evidence="12">Multidrug-efflux transporter</fullName>
    </alternativeName>
</protein>
<dbReference type="GO" id="GO:0005886">
    <property type="term" value="C:plasma membrane"/>
    <property type="evidence" value="ECO:0007669"/>
    <property type="project" value="UniProtKB-SubCell"/>
</dbReference>